<feature type="region of interest" description="Disordered" evidence="1">
    <location>
        <begin position="1"/>
        <end position="60"/>
    </location>
</feature>
<sequence length="457" mass="50229">MHPIYATPTPHYPALHPPGLNIQSKASSSRSQTPWGPSPVSTPGFSETTSGTLSESNSVNYDEENLVRTLGLSPQDIASADTTSWEAPSFSAWITQRRAQEAHDRFSGPSIPRNWPQPPSLNPNAGEYVPLAVRGLHAAMAQAPPVPEVGVDVLRMSHPWMAKFRSGSVATDSGTRRDCARSIVRMCRWDAAMIQELAGKFTERAMEGNGDRMLLVAPFAKAVHDAFKSFAGGVCTAAFRMHLMQCVWAEFEAIWQLGSPSSFLTPSNKWPQTYLSQALVVVSFIGELFSCHLVHAGFVYQCLRLLVSDMRVIEQLRAARVLLCRLDYHLQEADPAAMAEILEHIKTHASRIVPGQSALGEAFDFGTVKVQIDDILAIVHRWSRSDPKKVRRAPKESVSFFSSDDELEMTSQSGATTRPPSSNARTTSSFYAPIYAPSRTATPARGYTNATQNAQWP</sequence>
<comment type="caution">
    <text evidence="2">The sequence shown here is derived from an EMBL/GenBank/DDBJ whole genome shotgun (WGS) entry which is preliminary data.</text>
</comment>
<feature type="compositionally biased region" description="Polar residues" evidence="1">
    <location>
        <begin position="21"/>
        <end position="60"/>
    </location>
</feature>
<dbReference type="EMBL" id="CCBP010000111">
    <property type="protein sequence ID" value="CDO72171.1"/>
    <property type="molecule type" value="Genomic_DNA"/>
</dbReference>
<protein>
    <submittedName>
        <fullName evidence="2">Uncharacterized protein</fullName>
    </submittedName>
</protein>
<dbReference type="OrthoDB" id="3071225at2759"/>
<evidence type="ECO:0000256" key="1">
    <source>
        <dbReference type="SAM" id="MobiDB-lite"/>
    </source>
</evidence>
<dbReference type="InterPro" id="IPR016024">
    <property type="entry name" value="ARM-type_fold"/>
</dbReference>
<accession>A0A060SD59</accession>
<dbReference type="HOGENOM" id="CLU_639520_0_0_1"/>
<organism evidence="2 3">
    <name type="scientific">Pycnoporus cinnabarinus</name>
    <name type="common">Cinnabar-red polypore</name>
    <name type="synonym">Trametes cinnabarina</name>
    <dbReference type="NCBI Taxonomy" id="5643"/>
    <lineage>
        <taxon>Eukaryota</taxon>
        <taxon>Fungi</taxon>
        <taxon>Dikarya</taxon>
        <taxon>Basidiomycota</taxon>
        <taxon>Agaricomycotina</taxon>
        <taxon>Agaricomycetes</taxon>
        <taxon>Polyporales</taxon>
        <taxon>Polyporaceae</taxon>
        <taxon>Trametes</taxon>
    </lineage>
</organism>
<feature type="compositionally biased region" description="Polar residues" evidence="1">
    <location>
        <begin position="409"/>
        <end position="430"/>
    </location>
</feature>
<dbReference type="AlphaFoldDB" id="A0A060SD59"/>
<evidence type="ECO:0000313" key="2">
    <source>
        <dbReference type="EMBL" id="CDO72171.1"/>
    </source>
</evidence>
<keyword evidence="3" id="KW-1185">Reference proteome</keyword>
<dbReference type="Gene3D" id="1.25.40.180">
    <property type="match status" value="1"/>
</dbReference>
<gene>
    <name evidence="2" type="ORF">BN946_scf184970.g23</name>
</gene>
<dbReference type="OMA" id="PWMASFR"/>
<reference evidence="2" key="1">
    <citation type="submission" date="2014-01" db="EMBL/GenBank/DDBJ databases">
        <title>The genome of the white-rot fungus Pycnoporus cinnabarinus: a basidiomycete model with a versatile arsenal for lignocellulosic biomass breakdown.</title>
        <authorList>
            <person name="Levasseur A."/>
            <person name="Lomascolo A."/>
            <person name="Ruiz-Duenas F.J."/>
            <person name="Uzan E."/>
            <person name="Piumi F."/>
            <person name="Kues U."/>
            <person name="Ram A.F.J."/>
            <person name="Murat C."/>
            <person name="Haon M."/>
            <person name="Benoit I."/>
            <person name="Arfi Y."/>
            <person name="Chevret D."/>
            <person name="Drula E."/>
            <person name="Kwon M.J."/>
            <person name="Gouret P."/>
            <person name="Lesage-Meessen L."/>
            <person name="Lombard V."/>
            <person name="Mariette J."/>
            <person name="Noirot C."/>
            <person name="Park J."/>
            <person name="Patyshakuliyeva A."/>
            <person name="Wieneger R.A.B."/>
            <person name="Wosten H.A.B."/>
            <person name="Martin F."/>
            <person name="Coutinho P.M."/>
            <person name="de Vries R."/>
            <person name="Martinez A.T."/>
            <person name="Klopp C."/>
            <person name="Pontarotti P."/>
            <person name="Henrissat B."/>
            <person name="Record E."/>
        </authorList>
    </citation>
    <scope>NUCLEOTIDE SEQUENCE [LARGE SCALE GENOMIC DNA]</scope>
    <source>
        <strain evidence="2">BRFM137</strain>
    </source>
</reference>
<dbReference type="Proteomes" id="UP000029665">
    <property type="component" value="Unassembled WGS sequence"/>
</dbReference>
<proteinExistence type="predicted"/>
<feature type="region of interest" description="Disordered" evidence="1">
    <location>
        <begin position="403"/>
        <end position="432"/>
    </location>
</feature>
<dbReference type="SUPFAM" id="SSF48371">
    <property type="entry name" value="ARM repeat"/>
    <property type="match status" value="1"/>
</dbReference>
<name>A0A060SD59_PYCCI</name>
<evidence type="ECO:0000313" key="3">
    <source>
        <dbReference type="Proteomes" id="UP000029665"/>
    </source>
</evidence>